<dbReference type="InterPro" id="IPR003954">
    <property type="entry name" value="RRM_euk-type"/>
</dbReference>
<dbReference type="InterPro" id="IPR006509">
    <property type="entry name" value="RBM39_SF"/>
</dbReference>
<feature type="domain" description="RRM" evidence="3">
    <location>
        <begin position="436"/>
        <end position="518"/>
    </location>
</feature>
<evidence type="ECO:0000313" key="4">
    <source>
        <dbReference type="EMBL" id="KAL3823002.1"/>
    </source>
</evidence>
<dbReference type="SMART" id="SM00360">
    <property type="entry name" value="RRM"/>
    <property type="match status" value="3"/>
</dbReference>
<feature type="compositionally biased region" description="Basic residues" evidence="2">
    <location>
        <begin position="73"/>
        <end position="82"/>
    </location>
</feature>
<dbReference type="Proteomes" id="UP001530377">
    <property type="component" value="Unassembled WGS sequence"/>
</dbReference>
<feature type="compositionally biased region" description="Basic and acidic residues" evidence="2">
    <location>
        <begin position="285"/>
        <end position="295"/>
    </location>
</feature>
<evidence type="ECO:0000259" key="3">
    <source>
        <dbReference type="PROSITE" id="PS50102"/>
    </source>
</evidence>
<comment type="caution">
    <text evidence="4">The sequence shown here is derived from an EMBL/GenBank/DDBJ whole genome shotgun (WGS) entry which is preliminary data.</text>
</comment>
<dbReference type="PANTHER" id="PTHR48036">
    <property type="entry name" value="SPLICING FACTOR (PAD-1), PUTATIVE (AFU_ORTHOLOGUE AFUA_1G15810)-RELATED"/>
    <property type="match status" value="1"/>
</dbReference>
<dbReference type="CDD" id="cd12285">
    <property type="entry name" value="RRM3_RBM39_like"/>
    <property type="match status" value="1"/>
</dbReference>
<proteinExistence type="predicted"/>
<feature type="compositionally biased region" description="Basic and acidic residues" evidence="2">
    <location>
        <begin position="310"/>
        <end position="341"/>
    </location>
</feature>
<feature type="domain" description="RRM" evidence="3">
    <location>
        <begin position="567"/>
        <end position="645"/>
    </location>
</feature>
<dbReference type="InterPro" id="IPR035979">
    <property type="entry name" value="RBD_domain_sf"/>
</dbReference>
<feature type="domain" description="RRM" evidence="3">
    <location>
        <begin position="763"/>
        <end position="847"/>
    </location>
</feature>
<evidence type="ECO:0000256" key="2">
    <source>
        <dbReference type="SAM" id="MobiDB-lite"/>
    </source>
</evidence>
<feature type="compositionally biased region" description="Low complexity" evidence="2">
    <location>
        <begin position="358"/>
        <end position="372"/>
    </location>
</feature>
<feature type="compositionally biased region" description="Gly residues" evidence="2">
    <location>
        <begin position="154"/>
        <end position="166"/>
    </location>
</feature>
<dbReference type="EMBL" id="JALLPB020000049">
    <property type="protein sequence ID" value="KAL3823002.1"/>
    <property type="molecule type" value="Genomic_DNA"/>
</dbReference>
<sequence length="852" mass="90725">MAANAAATAPTAIPPSGGDKGGSSDVTSKNGKNGATAPAAIDDGEARSSPQKRSRVANGNDDDEARLREILTKKKVMKKKERRASSSVGSQPAPPTVASAEVDVGTSSPSKVTAGDKKDDDTRGESGSPRRSSSRRGRRGGDRRRRNEEDRRGGGGGGGGGFGVGRGGRDGPAPGYGGDYYRGGGRGGGGGGPPFPPDRYRVDPYGRGPPPPRDYYDHHTRGGGPWGNGGGGGGRGLRDGRPGGYDYYEGSGGDGRGGRGGGRGDRNWYGPPPHGGGDGGRWPMGRRDERERDIYGRNASPTPQRPPSQRRGDDGGKHAPTKSDRGSHSPSSRESDEDSRRFPSRSRSYSTGSDRSARSGTRSNRSARSSRSPSRDSRRSYSRSASRSYSRSPSPLKRKRRSGSRDRGAEEGLSSPRSEGATAEAVLDDEATKDQRTIFVSQLVMRADERDIKQYFRRKMGISKVRDVILLRDKRTGRHKGCAYVEVGRLDDVDRALAASGKTPDFQRFPILVKRAEAEKNALALGGGAVALGSSFIPPTSITASALINHDGHPVQLTADGMRIESQKVYVGSIDPCVTQAQLHALFSQFGTLEKVLLQSDATTGMSRGFAFLTYRDPKDANLAIQTMSGQMLAGRPLKTGWANQQSSAIGVLEVKTDQFPDDANEKILRVNAMMNQLTGTSLTTMIGQVDPVAQQALLAAGPAGALGIMPSAHLMSVADAALDMAMGVAPIVIGSATPASVSTNETPTVDAKIVGRSHTPTQNILVHNMFNKDEETEQGWEEDIKLDFEEECAQYGKIVHVVVMSNDPGGMIYASFDSVESAMKCATSLAGRWFDKRQLRVEFVDSIPNSS</sequence>
<keyword evidence="5" id="KW-1185">Reference proteome</keyword>
<feature type="region of interest" description="Disordered" evidence="2">
    <location>
        <begin position="1"/>
        <end position="428"/>
    </location>
</feature>
<feature type="compositionally biased region" description="Gly residues" evidence="2">
    <location>
        <begin position="250"/>
        <end position="261"/>
    </location>
</feature>
<feature type="compositionally biased region" description="Gly residues" evidence="2">
    <location>
        <begin position="222"/>
        <end position="235"/>
    </location>
</feature>
<dbReference type="SMART" id="SM00361">
    <property type="entry name" value="RRM_1"/>
    <property type="match status" value="2"/>
</dbReference>
<dbReference type="PROSITE" id="PS50102">
    <property type="entry name" value="RRM"/>
    <property type="match status" value="3"/>
</dbReference>
<evidence type="ECO:0000313" key="5">
    <source>
        <dbReference type="Proteomes" id="UP001530377"/>
    </source>
</evidence>
<dbReference type="InterPro" id="IPR000504">
    <property type="entry name" value="RRM_dom"/>
</dbReference>
<keyword evidence="1" id="KW-0694">RNA-binding</keyword>
<organism evidence="4 5">
    <name type="scientific">Cyclostephanos tholiformis</name>
    <dbReference type="NCBI Taxonomy" id="382380"/>
    <lineage>
        <taxon>Eukaryota</taxon>
        <taxon>Sar</taxon>
        <taxon>Stramenopiles</taxon>
        <taxon>Ochrophyta</taxon>
        <taxon>Bacillariophyta</taxon>
        <taxon>Coscinodiscophyceae</taxon>
        <taxon>Thalassiosirophycidae</taxon>
        <taxon>Stephanodiscales</taxon>
        <taxon>Stephanodiscaceae</taxon>
        <taxon>Cyclostephanos</taxon>
    </lineage>
</organism>
<name>A0ABD3SEY4_9STRA</name>
<protein>
    <recommendedName>
        <fullName evidence="3">RRM domain-containing protein</fullName>
    </recommendedName>
</protein>
<dbReference type="Gene3D" id="3.30.70.330">
    <property type="match status" value="3"/>
</dbReference>
<feature type="compositionally biased region" description="Basic and acidic residues" evidence="2">
    <location>
        <begin position="114"/>
        <end position="124"/>
    </location>
</feature>
<dbReference type="InterPro" id="IPR012677">
    <property type="entry name" value="Nucleotide-bd_a/b_plait_sf"/>
</dbReference>
<feature type="compositionally biased region" description="Low complexity" evidence="2">
    <location>
        <begin position="1"/>
        <end position="29"/>
    </location>
</feature>
<reference evidence="4 5" key="1">
    <citation type="submission" date="2024-10" db="EMBL/GenBank/DDBJ databases">
        <title>Updated reference genomes for cyclostephanoid diatoms.</title>
        <authorList>
            <person name="Roberts W.R."/>
            <person name="Alverson A.J."/>
        </authorList>
    </citation>
    <scope>NUCLEOTIDE SEQUENCE [LARGE SCALE GENOMIC DNA]</scope>
    <source>
        <strain evidence="4 5">AJA228-03</strain>
    </source>
</reference>
<feature type="compositionally biased region" description="Basic residues" evidence="2">
    <location>
        <begin position="132"/>
        <end position="144"/>
    </location>
</feature>
<feature type="compositionally biased region" description="Low complexity" evidence="2">
    <location>
        <begin position="382"/>
        <end position="395"/>
    </location>
</feature>
<dbReference type="AlphaFoldDB" id="A0ABD3SEY4"/>
<accession>A0ABD3SEY4</accession>
<dbReference type="GO" id="GO:0003723">
    <property type="term" value="F:RNA binding"/>
    <property type="evidence" value="ECO:0007669"/>
    <property type="project" value="UniProtKB-UniRule"/>
</dbReference>
<evidence type="ECO:0000256" key="1">
    <source>
        <dbReference type="PROSITE-ProRule" id="PRU00176"/>
    </source>
</evidence>
<gene>
    <name evidence="4" type="ORF">ACHAXA_008142</name>
</gene>
<dbReference type="Pfam" id="PF00076">
    <property type="entry name" value="RRM_1"/>
    <property type="match status" value="2"/>
</dbReference>
<dbReference type="SUPFAM" id="SSF54928">
    <property type="entry name" value="RNA-binding domain, RBD"/>
    <property type="match status" value="3"/>
</dbReference>
<feature type="compositionally biased region" description="Gly residues" evidence="2">
    <location>
        <begin position="174"/>
        <end position="192"/>
    </location>
</feature>